<reference evidence="2" key="1">
    <citation type="journal article" date="2017" name="Genome Biol.">
        <title>Comparative genomics reveals high biological diversity and specific adaptations in the industrially and medically important fungal genus Aspergillus.</title>
        <authorList>
            <person name="de Vries R.P."/>
            <person name="Riley R."/>
            <person name="Wiebenga A."/>
            <person name="Aguilar-Osorio G."/>
            <person name="Amillis S."/>
            <person name="Uchima C.A."/>
            <person name="Anderluh G."/>
            <person name="Asadollahi M."/>
            <person name="Askin M."/>
            <person name="Barry K."/>
            <person name="Battaglia E."/>
            <person name="Bayram O."/>
            <person name="Benocci T."/>
            <person name="Braus-Stromeyer S.A."/>
            <person name="Caldana C."/>
            <person name="Canovas D."/>
            <person name="Cerqueira G.C."/>
            <person name="Chen F."/>
            <person name="Chen W."/>
            <person name="Choi C."/>
            <person name="Clum A."/>
            <person name="Dos Santos R.A."/>
            <person name="Damasio A.R."/>
            <person name="Diallinas G."/>
            <person name="Emri T."/>
            <person name="Fekete E."/>
            <person name="Flipphi M."/>
            <person name="Freyberg S."/>
            <person name="Gallo A."/>
            <person name="Gournas C."/>
            <person name="Habgood R."/>
            <person name="Hainaut M."/>
            <person name="Harispe M.L."/>
            <person name="Henrissat B."/>
            <person name="Hilden K.S."/>
            <person name="Hope R."/>
            <person name="Hossain A."/>
            <person name="Karabika E."/>
            <person name="Karaffa L."/>
            <person name="Karanyi Z."/>
            <person name="Krasevec N."/>
            <person name="Kuo A."/>
            <person name="Kusch H."/>
            <person name="LaButti K."/>
            <person name="Lagendijk E.L."/>
            <person name="Lapidus A."/>
            <person name="Levasseur A."/>
            <person name="Lindquist E."/>
            <person name="Lipzen A."/>
            <person name="Logrieco A.F."/>
            <person name="MacCabe A."/>
            <person name="Maekelae M.R."/>
            <person name="Malavazi I."/>
            <person name="Melin P."/>
            <person name="Meyer V."/>
            <person name="Mielnichuk N."/>
            <person name="Miskei M."/>
            <person name="Molnar A.P."/>
            <person name="Mule G."/>
            <person name="Ngan C.Y."/>
            <person name="Orejas M."/>
            <person name="Orosz E."/>
            <person name="Ouedraogo J.P."/>
            <person name="Overkamp K.M."/>
            <person name="Park H.-S."/>
            <person name="Perrone G."/>
            <person name="Piumi F."/>
            <person name="Punt P.J."/>
            <person name="Ram A.F."/>
            <person name="Ramon A."/>
            <person name="Rauscher S."/>
            <person name="Record E."/>
            <person name="Riano-Pachon D.M."/>
            <person name="Robert V."/>
            <person name="Roehrig J."/>
            <person name="Ruller R."/>
            <person name="Salamov A."/>
            <person name="Salih N.S."/>
            <person name="Samson R.A."/>
            <person name="Sandor E."/>
            <person name="Sanguinetti M."/>
            <person name="Schuetze T."/>
            <person name="Sepcic K."/>
            <person name="Shelest E."/>
            <person name="Sherlock G."/>
            <person name="Sophianopoulou V."/>
            <person name="Squina F.M."/>
            <person name="Sun H."/>
            <person name="Susca A."/>
            <person name="Todd R.B."/>
            <person name="Tsang A."/>
            <person name="Unkles S.E."/>
            <person name="van de Wiele N."/>
            <person name="van Rossen-Uffink D."/>
            <person name="Oliveira J.V."/>
            <person name="Vesth T.C."/>
            <person name="Visser J."/>
            <person name="Yu J.-H."/>
            <person name="Zhou M."/>
            <person name="Andersen M.R."/>
            <person name="Archer D.B."/>
            <person name="Baker S.E."/>
            <person name="Benoit I."/>
            <person name="Brakhage A.A."/>
            <person name="Braus G.H."/>
            <person name="Fischer R."/>
            <person name="Frisvad J.C."/>
            <person name="Goldman G.H."/>
            <person name="Houbraken J."/>
            <person name="Oakley B."/>
            <person name="Pocsi I."/>
            <person name="Scazzocchio C."/>
            <person name="Seiboth B."/>
            <person name="vanKuyk P.A."/>
            <person name="Wortman J."/>
            <person name="Dyer P.S."/>
            <person name="Grigoriev I.V."/>
        </authorList>
    </citation>
    <scope>NUCLEOTIDE SEQUENCE [LARGE SCALE GENOMIC DNA]</scope>
    <source>
        <strain evidence="2">CBS 593.65</strain>
    </source>
</reference>
<evidence type="ECO:0000313" key="1">
    <source>
        <dbReference type="EMBL" id="OJJ57946.1"/>
    </source>
</evidence>
<dbReference type="RefSeq" id="XP_040701752.1">
    <property type="nucleotide sequence ID" value="XM_040852286.1"/>
</dbReference>
<gene>
    <name evidence="1" type="ORF">ASPSYDRAFT_90140</name>
</gene>
<sequence>MAFRFLHGESNIPCCGGKILEKCCTERSESDTLEIRILNCLHKSYLYQGRVALPYTCPGFGGETDFEKINGESKIFDMLAALLRLLLKTPHAFDLVGTLNTVALLQDMTSGTDASAHESPQPLPKQDMAHDHWFCSGDGDPVSETATAVSAIRLNGDHFSAVVSALTNSHNHVSACRLLDGGGGEDRFHNEYLLESLANMGVALELCRAGFV</sequence>
<dbReference type="AlphaFoldDB" id="A0A1L9TEU2"/>
<accession>A0A1L9TEU2</accession>
<dbReference type="Proteomes" id="UP000184356">
    <property type="component" value="Unassembled WGS sequence"/>
</dbReference>
<proteinExistence type="predicted"/>
<dbReference type="VEuPathDB" id="FungiDB:ASPSYDRAFT_90140"/>
<dbReference type="EMBL" id="KV878587">
    <property type="protein sequence ID" value="OJJ57946.1"/>
    <property type="molecule type" value="Genomic_DNA"/>
</dbReference>
<protein>
    <submittedName>
        <fullName evidence="1">Uncharacterized protein</fullName>
    </submittedName>
</protein>
<dbReference type="GeneID" id="63768359"/>
<name>A0A1L9TEU2_9EURO</name>
<evidence type="ECO:0000313" key="2">
    <source>
        <dbReference type="Proteomes" id="UP000184356"/>
    </source>
</evidence>
<organism evidence="1 2">
    <name type="scientific">Aspergillus sydowii CBS 593.65</name>
    <dbReference type="NCBI Taxonomy" id="1036612"/>
    <lineage>
        <taxon>Eukaryota</taxon>
        <taxon>Fungi</taxon>
        <taxon>Dikarya</taxon>
        <taxon>Ascomycota</taxon>
        <taxon>Pezizomycotina</taxon>
        <taxon>Eurotiomycetes</taxon>
        <taxon>Eurotiomycetidae</taxon>
        <taxon>Eurotiales</taxon>
        <taxon>Aspergillaceae</taxon>
        <taxon>Aspergillus</taxon>
        <taxon>Aspergillus subgen. Nidulantes</taxon>
    </lineage>
</organism>
<keyword evidence="2" id="KW-1185">Reference proteome</keyword>